<dbReference type="InterPro" id="IPR000333">
    <property type="entry name" value="TGFB_receptor"/>
</dbReference>
<comment type="subcellular location">
    <subcellularLocation>
        <location evidence="1">Membrane</location>
        <topology evidence="1">Single-pass type I membrane protein</topology>
    </subcellularLocation>
</comment>
<dbReference type="InterPro" id="IPR008271">
    <property type="entry name" value="Ser/Thr_kinase_AS"/>
</dbReference>
<reference evidence="17" key="2">
    <citation type="submission" date="2018-09" db="EMBL/GenBank/DDBJ databases">
        <title>Unknown.</title>
        <authorList>
            <person name="Mueller W.E.G."/>
        </authorList>
    </citation>
    <scope>NUCLEOTIDE SEQUENCE</scope>
</reference>
<keyword evidence="10" id="KW-0067">ATP-binding</keyword>
<keyword evidence="12 14" id="KW-0472">Membrane</keyword>
<organism evidence="17">
    <name type="scientific">Suberites domuncula</name>
    <name type="common">Sponge</name>
    <dbReference type="NCBI Taxonomy" id="55567"/>
    <lineage>
        <taxon>Eukaryota</taxon>
        <taxon>Metazoa</taxon>
        <taxon>Porifera</taxon>
        <taxon>Demospongiae</taxon>
        <taxon>Heteroscleromorpha</taxon>
        <taxon>Suberitida</taxon>
        <taxon>Suberitidae</taxon>
        <taxon>Suberites</taxon>
    </lineage>
</organism>
<keyword evidence="5" id="KW-0808">Transferase</keyword>
<evidence type="ECO:0000256" key="6">
    <source>
        <dbReference type="ARBA" id="ARBA00022692"/>
    </source>
</evidence>
<keyword evidence="7 15" id="KW-0732">Signal</keyword>
<evidence type="ECO:0000256" key="9">
    <source>
        <dbReference type="ARBA" id="ARBA00022777"/>
    </source>
</evidence>
<dbReference type="AlphaFoldDB" id="A0A374XYX3"/>
<dbReference type="PANTHER" id="PTHR23255">
    <property type="entry name" value="TRANSFORMING GROWTH FACTOR-BETA RECEPTOR TYPE I AND II"/>
    <property type="match status" value="1"/>
</dbReference>
<evidence type="ECO:0000256" key="5">
    <source>
        <dbReference type="ARBA" id="ARBA00022679"/>
    </source>
</evidence>
<dbReference type="EMBL" id="LT604831">
    <property type="protein sequence ID" value="SCC77930.1"/>
    <property type="molecule type" value="mRNA"/>
</dbReference>
<sequence length="512" mass="57275">METLQVISLFLLCCFGVGVTGQATCYCDTETADCIDNSCILELASSHECIVDYNVNTKKLRHHCLQPFLTCHSGDDVISSCCNHNSSCNRCLVPEGISYEICITLTLPDGCPPLNCSQDISPTPAEDFSPKYLILCVLLGVIVVVVGIVLVVIIVCVCWARRRCTHQVGKLSPTPSQCEKDSFDSRYVGMSSSGVTQGRGRNLEERTIADDICKESMIARGGYGEVWKCSRHGDPVAVKIFVKDSEESCERERKIYTSGLLRHPNIVEYIATDKKCLHFGIELWLIMKYYRYGSLDRHIINNSITPVKAHRILYSITSALHFLHNPVNTSYGVAYGGIAHRDLKTPNILVEDERGNCVVTDFGLSVLADDFKPGAPPVKVMVGTKRYMAPEVLNGTINTNELDAFCVADMYAFGLVMWEILRRAETNGKASEHQIPYQNSLCEHPTIDDIRRVVVEQCVRPELEERWKDDECLSVVSNLMKECWTPSPDGRPTATRIKKKLETICYEMKNGF</sequence>
<dbReference type="GO" id="GO:0004675">
    <property type="term" value="F:transmembrane receptor protein serine/threonine kinase activity"/>
    <property type="evidence" value="ECO:0007669"/>
    <property type="project" value="UniProtKB-EC"/>
</dbReference>
<name>A0A374XYX3_SUBDO</name>
<feature type="signal peptide" evidence="15">
    <location>
        <begin position="1"/>
        <end position="21"/>
    </location>
</feature>
<evidence type="ECO:0000256" key="8">
    <source>
        <dbReference type="ARBA" id="ARBA00022741"/>
    </source>
</evidence>
<evidence type="ECO:0000256" key="1">
    <source>
        <dbReference type="ARBA" id="ARBA00004479"/>
    </source>
</evidence>
<evidence type="ECO:0000256" key="4">
    <source>
        <dbReference type="ARBA" id="ARBA00022527"/>
    </source>
</evidence>
<evidence type="ECO:0000256" key="7">
    <source>
        <dbReference type="ARBA" id="ARBA00022729"/>
    </source>
</evidence>
<evidence type="ECO:0000256" key="10">
    <source>
        <dbReference type="ARBA" id="ARBA00022840"/>
    </source>
</evidence>
<protein>
    <recommendedName>
        <fullName evidence="3">receptor protein serine/threonine kinase</fullName>
        <ecNumber evidence="3">2.7.11.30</ecNumber>
    </recommendedName>
</protein>
<feature type="chain" id="PRO_5016936646" description="receptor protein serine/threonine kinase" evidence="15">
    <location>
        <begin position="22"/>
        <end position="512"/>
    </location>
</feature>
<dbReference type="InterPro" id="IPR000719">
    <property type="entry name" value="Prot_kinase_dom"/>
</dbReference>
<dbReference type="PROSITE" id="PS50011">
    <property type="entry name" value="PROTEIN_KINASE_DOM"/>
    <property type="match status" value="1"/>
</dbReference>
<dbReference type="PROSITE" id="PS00108">
    <property type="entry name" value="PROTEIN_KINASE_ST"/>
    <property type="match status" value="1"/>
</dbReference>
<evidence type="ECO:0000256" key="15">
    <source>
        <dbReference type="SAM" id="SignalP"/>
    </source>
</evidence>
<dbReference type="GO" id="GO:0043235">
    <property type="term" value="C:receptor complex"/>
    <property type="evidence" value="ECO:0007669"/>
    <property type="project" value="TreeGrafter"/>
</dbReference>
<comment type="similarity">
    <text evidence="2">Belongs to the protein kinase superfamily. TKL Ser/Thr protein kinase family. TGFB receptor subfamily.</text>
</comment>
<evidence type="ECO:0000256" key="3">
    <source>
        <dbReference type="ARBA" id="ARBA00012401"/>
    </source>
</evidence>
<evidence type="ECO:0000313" key="17">
    <source>
        <dbReference type="EMBL" id="SCC77930.1"/>
    </source>
</evidence>
<gene>
    <name evidence="17" type="primary">SD_BMPR</name>
</gene>
<evidence type="ECO:0000256" key="11">
    <source>
        <dbReference type="ARBA" id="ARBA00022989"/>
    </source>
</evidence>
<proteinExistence type="evidence at transcript level"/>
<evidence type="ECO:0000256" key="2">
    <source>
        <dbReference type="ARBA" id="ARBA00009605"/>
    </source>
</evidence>
<keyword evidence="8" id="KW-0547">Nucleotide-binding</keyword>
<dbReference type="Gene3D" id="1.10.510.10">
    <property type="entry name" value="Transferase(Phosphotransferase) domain 1"/>
    <property type="match status" value="1"/>
</dbReference>
<keyword evidence="9" id="KW-0418">Kinase</keyword>
<dbReference type="SMART" id="SM00220">
    <property type="entry name" value="S_TKc"/>
    <property type="match status" value="1"/>
</dbReference>
<feature type="transmembrane region" description="Helical" evidence="14">
    <location>
        <begin position="132"/>
        <end position="160"/>
    </location>
</feature>
<dbReference type="GO" id="GO:0005886">
    <property type="term" value="C:plasma membrane"/>
    <property type="evidence" value="ECO:0007669"/>
    <property type="project" value="TreeGrafter"/>
</dbReference>
<feature type="domain" description="Protein kinase" evidence="16">
    <location>
        <begin position="212"/>
        <end position="504"/>
    </location>
</feature>
<dbReference type="Gene3D" id="3.30.200.20">
    <property type="entry name" value="Phosphorylase Kinase, domain 1"/>
    <property type="match status" value="1"/>
</dbReference>
<keyword evidence="13" id="KW-0675">Receptor</keyword>
<dbReference type="SUPFAM" id="SSF56112">
    <property type="entry name" value="Protein kinase-like (PK-like)"/>
    <property type="match status" value="1"/>
</dbReference>
<reference evidence="17" key="1">
    <citation type="submission" date="2016-06" db="EMBL/GenBank/DDBJ databases">
        <authorList>
            <person name="Kjaerup R.B."/>
            <person name="Dalgaard T.S."/>
            <person name="Juul-Madsen H.R."/>
        </authorList>
    </citation>
    <scope>NUCLEOTIDE SEQUENCE</scope>
</reference>
<accession>A0A374XYX3</accession>
<dbReference type="Pfam" id="PF00069">
    <property type="entry name" value="Pkinase"/>
    <property type="match status" value="1"/>
</dbReference>
<evidence type="ECO:0000259" key="16">
    <source>
        <dbReference type="PROSITE" id="PS50011"/>
    </source>
</evidence>
<dbReference type="EC" id="2.7.11.30" evidence="3"/>
<dbReference type="PANTHER" id="PTHR23255:SF72">
    <property type="entry name" value="RECEPTOR PROTEIN SERINE_THREONINE KINASE"/>
    <property type="match status" value="1"/>
</dbReference>
<keyword evidence="11 14" id="KW-1133">Transmembrane helix</keyword>
<dbReference type="GO" id="GO:0005524">
    <property type="term" value="F:ATP binding"/>
    <property type="evidence" value="ECO:0007669"/>
    <property type="project" value="UniProtKB-KW"/>
</dbReference>
<dbReference type="InterPro" id="IPR011009">
    <property type="entry name" value="Kinase-like_dom_sf"/>
</dbReference>
<keyword evidence="6 14" id="KW-0812">Transmembrane</keyword>
<dbReference type="GO" id="GO:0071363">
    <property type="term" value="P:cellular response to growth factor stimulus"/>
    <property type="evidence" value="ECO:0007669"/>
    <property type="project" value="TreeGrafter"/>
</dbReference>
<evidence type="ECO:0000256" key="13">
    <source>
        <dbReference type="ARBA" id="ARBA00023170"/>
    </source>
</evidence>
<evidence type="ECO:0000256" key="14">
    <source>
        <dbReference type="SAM" id="Phobius"/>
    </source>
</evidence>
<evidence type="ECO:0000256" key="12">
    <source>
        <dbReference type="ARBA" id="ARBA00023136"/>
    </source>
</evidence>
<keyword evidence="4" id="KW-0723">Serine/threonine-protein kinase</keyword>